<name>A0ABV3ZKN8_9BACT</name>
<evidence type="ECO:0000313" key="2">
    <source>
        <dbReference type="Proteomes" id="UP001560573"/>
    </source>
</evidence>
<dbReference type="EMBL" id="JAULBC010000007">
    <property type="protein sequence ID" value="MEX6690070.1"/>
    <property type="molecule type" value="Genomic_DNA"/>
</dbReference>
<organism evidence="1 2">
    <name type="scientific">Danxiaibacter flavus</name>
    <dbReference type="NCBI Taxonomy" id="3049108"/>
    <lineage>
        <taxon>Bacteria</taxon>
        <taxon>Pseudomonadati</taxon>
        <taxon>Bacteroidota</taxon>
        <taxon>Chitinophagia</taxon>
        <taxon>Chitinophagales</taxon>
        <taxon>Chitinophagaceae</taxon>
        <taxon>Danxiaibacter</taxon>
    </lineage>
</organism>
<sequence>MEEFMNSDLLKDVVSRPFVKNVSSADYEVNEKGFFNNSRAKIKVVFYKIADALLQGIQMGRIEVDQTFVLLSAMKYCADGFLMPRFSNTHSVNGRYTGRVN</sequence>
<evidence type="ECO:0000313" key="1">
    <source>
        <dbReference type="EMBL" id="MEX6690070.1"/>
    </source>
</evidence>
<proteinExistence type="predicted"/>
<reference evidence="1 2" key="1">
    <citation type="submission" date="2023-07" db="EMBL/GenBank/DDBJ databases">
        <authorList>
            <person name="Lian W.-H."/>
        </authorList>
    </citation>
    <scope>NUCLEOTIDE SEQUENCE [LARGE SCALE GENOMIC DNA]</scope>
    <source>
        <strain evidence="1 2">SYSU DXS3180</strain>
    </source>
</reference>
<accession>A0ABV3ZKN8</accession>
<keyword evidence="2" id="KW-1185">Reference proteome</keyword>
<comment type="caution">
    <text evidence="1">The sequence shown here is derived from an EMBL/GenBank/DDBJ whole genome shotgun (WGS) entry which is preliminary data.</text>
</comment>
<dbReference type="RefSeq" id="WP_369331478.1">
    <property type="nucleotide sequence ID" value="NZ_JAULBC010000007.1"/>
</dbReference>
<dbReference type="Proteomes" id="UP001560573">
    <property type="component" value="Unassembled WGS sequence"/>
</dbReference>
<gene>
    <name evidence="1" type="ORF">QTN47_21355</name>
</gene>
<protein>
    <submittedName>
        <fullName evidence="1">Uncharacterized protein</fullName>
    </submittedName>
</protein>